<feature type="transmembrane region" description="Helical" evidence="6">
    <location>
        <begin position="219"/>
        <end position="237"/>
    </location>
</feature>
<comment type="subcellular location">
    <subcellularLocation>
        <location evidence="1">Membrane</location>
        <topology evidence="1">Multi-pass membrane protein</topology>
    </subcellularLocation>
</comment>
<organism evidence="7 8">
    <name type="scientific">Nesidiocoris tenuis</name>
    <dbReference type="NCBI Taxonomy" id="355587"/>
    <lineage>
        <taxon>Eukaryota</taxon>
        <taxon>Metazoa</taxon>
        <taxon>Ecdysozoa</taxon>
        <taxon>Arthropoda</taxon>
        <taxon>Hexapoda</taxon>
        <taxon>Insecta</taxon>
        <taxon>Pterygota</taxon>
        <taxon>Neoptera</taxon>
        <taxon>Paraneoptera</taxon>
        <taxon>Hemiptera</taxon>
        <taxon>Heteroptera</taxon>
        <taxon>Panheteroptera</taxon>
        <taxon>Cimicomorpha</taxon>
        <taxon>Miridae</taxon>
        <taxon>Dicyphina</taxon>
        <taxon>Nesidiocoris</taxon>
    </lineage>
</organism>
<reference evidence="7 8" key="1">
    <citation type="submission" date="2023-09" db="EMBL/GenBank/DDBJ databases">
        <title>Nesidiocoris tenuis whole genome shotgun sequence.</title>
        <authorList>
            <person name="Shibata T."/>
            <person name="Shimoda M."/>
            <person name="Kobayashi T."/>
            <person name="Uehara T."/>
        </authorList>
    </citation>
    <scope>NUCLEOTIDE SEQUENCE [LARGE SCALE GENOMIC DNA]</scope>
    <source>
        <strain evidence="7 8">Japan</strain>
    </source>
</reference>
<name>A0ABN7AVA6_9HEMI</name>
<feature type="transmembrane region" description="Helical" evidence="6">
    <location>
        <begin position="269"/>
        <end position="292"/>
    </location>
</feature>
<dbReference type="PANTHER" id="PTHR23511">
    <property type="entry name" value="SYNAPTIC VESICLE GLYCOPROTEIN 2"/>
    <property type="match status" value="1"/>
</dbReference>
<protein>
    <submittedName>
        <fullName evidence="7">Transmembrane transport</fullName>
    </submittedName>
</protein>
<evidence type="ECO:0000256" key="1">
    <source>
        <dbReference type="ARBA" id="ARBA00004141"/>
    </source>
</evidence>
<evidence type="ECO:0000313" key="8">
    <source>
        <dbReference type="Proteomes" id="UP001307889"/>
    </source>
</evidence>
<feature type="transmembrane region" description="Helical" evidence="6">
    <location>
        <begin position="39"/>
        <end position="62"/>
    </location>
</feature>
<dbReference type="Gene3D" id="1.20.1250.20">
    <property type="entry name" value="MFS general substrate transporter like domains"/>
    <property type="match status" value="1"/>
</dbReference>
<gene>
    <name evidence="7" type="ORF">NTJ_08919</name>
</gene>
<keyword evidence="2" id="KW-0813">Transport</keyword>
<keyword evidence="5 6" id="KW-0472">Membrane</keyword>
<feature type="transmembrane region" description="Helical" evidence="6">
    <location>
        <begin position="246"/>
        <end position="263"/>
    </location>
</feature>
<evidence type="ECO:0000256" key="2">
    <source>
        <dbReference type="ARBA" id="ARBA00022448"/>
    </source>
</evidence>
<keyword evidence="8" id="KW-1185">Reference proteome</keyword>
<proteinExistence type="predicted"/>
<keyword evidence="4 6" id="KW-1133">Transmembrane helix</keyword>
<dbReference type="SUPFAM" id="SSF103473">
    <property type="entry name" value="MFS general substrate transporter"/>
    <property type="match status" value="1"/>
</dbReference>
<dbReference type="PANTHER" id="PTHR23511:SF35">
    <property type="entry name" value="MAJOR FACILITATOR SUPERFAMILY (MFS) PROFILE DOMAIN-CONTAINING PROTEIN"/>
    <property type="match status" value="1"/>
</dbReference>
<evidence type="ECO:0000256" key="4">
    <source>
        <dbReference type="ARBA" id="ARBA00022989"/>
    </source>
</evidence>
<feature type="transmembrane region" description="Helical" evidence="6">
    <location>
        <begin position="333"/>
        <end position="352"/>
    </location>
</feature>
<evidence type="ECO:0000313" key="7">
    <source>
        <dbReference type="EMBL" id="BES96110.1"/>
    </source>
</evidence>
<evidence type="ECO:0000256" key="5">
    <source>
        <dbReference type="ARBA" id="ARBA00023136"/>
    </source>
</evidence>
<keyword evidence="3 6" id="KW-0812">Transmembrane</keyword>
<evidence type="ECO:0000256" key="3">
    <source>
        <dbReference type="ARBA" id="ARBA00022692"/>
    </source>
</evidence>
<sequence>MQLTGGLGNLPSTVLPILGIFFIPMTFRLDLWGIVTFNSWRLVMLMNVVPSLAAGTALLCLYESPKFLLSKGHNDKVVKMMRHIYSINTGKSKDEFPVEHICFDSNEVQDPTENASMMRIWAQSLSLFKKPLLKFTILSCIIQAGVVGACNIIYLWLPSLVNLLMTYSMNYPDYGVTLCQVAQFREEIIVVNASDYSTVNNTWKEPECVVNVPTGTYEVSLVIGFLSFFVFILSGLMTRYVGNRKLLVTYILTTAVVIAGQTLSTNLWITITFMGIAAVLLATSITACLGIVAEFFPTSVRSMASCMCMVCGRISTIVGVQSMGLLQQNYCDISYWVLSVFLVGIAIIAYLAPTKQKKTGDDESGKP</sequence>
<feature type="transmembrane region" description="Helical" evidence="6">
    <location>
        <begin position="135"/>
        <end position="157"/>
    </location>
</feature>
<dbReference type="EMBL" id="AP028914">
    <property type="protein sequence ID" value="BES96110.1"/>
    <property type="molecule type" value="Genomic_DNA"/>
</dbReference>
<evidence type="ECO:0000256" key="6">
    <source>
        <dbReference type="SAM" id="Phobius"/>
    </source>
</evidence>
<accession>A0ABN7AVA6</accession>
<dbReference type="InterPro" id="IPR036259">
    <property type="entry name" value="MFS_trans_sf"/>
</dbReference>
<feature type="transmembrane region" description="Helical" evidence="6">
    <location>
        <begin position="7"/>
        <end position="27"/>
    </location>
</feature>
<dbReference type="Proteomes" id="UP001307889">
    <property type="component" value="Chromosome 6"/>
</dbReference>